<evidence type="ECO:0000256" key="4">
    <source>
        <dbReference type="ARBA" id="ARBA00023172"/>
    </source>
</evidence>
<feature type="domain" description="Tyr recombinase" evidence="6">
    <location>
        <begin position="111"/>
        <end position="316"/>
    </location>
</feature>
<keyword evidence="3 5" id="KW-0238">DNA-binding</keyword>
<keyword evidence="2" id="KW-0229">DNA integration</keyword>
<evidence type="ECO:0000256" key="1">
    <source>
        <dbReference type="ARBA" id="ARBA00008857"/>
    </source>
</evidence>
<dbReference type="PANTHER" id="PTHR30349:SF41">
    <property type="entry name" value="INTEGRASE_RECOMBINASE PROTEIN MJ0367-RELATED"/>
    <property type="match status" value="1"/>
</dbReference>
<evidence type="ECO:0000256" key="2">
    <source>
        <dbReference type="ARBA" id="ARBA00022908"/>
    </source>
</evidence>
<dbReference type="PROSITE" id="PS51900">
    <property type="entry name" value="CB"/>
    <property type="match status" value="1"/>
</dbReference>
<dbReference type="PROSITE" id="PS51898">
    <property type="entry name" value="TYR_RECOMBINASE"/>
    <property type="match status" value="1"/>
</dbReference>
<evidence type="ECO:0000313" key="8">
    <source>
        <dbReference type="EMBL" id="CAH6335455.1"/>
    </source>
</evidence>
<dbReference type="CDD" id="cd00397">
    <property type="entry name" value="DNA_BRE_C"/>
    <property type="match status" value="1"/>
</dbReference>
<dbReference type="EMBL" id="OW970315">
    <property type="protein sequence ID" value="CAH6335455.1"/>
    <property type="molecule type" value="Genomic_DNA"/>
</dbReference>
<dbReference type="GO" id="GO:0015074">
    <property type="term" value="P:DNA integration"/>
    <property type="evidence" value="ECO:0007669"/>
    <property type="project" value="UniProtKB-KW"/>
</dbReference>
<dbReference type="GO" id="GO:0003677">
    <property type="term" value="F:DNA binding"/>
    <property type="evidence" value="ECO:0007669"/>
    <property type="project" value="UniProtKB-UniRule"/>
</dbReference>
<dbReference type="InterPro" id="IPR013762">
    <property type="entry name" value="Integrase-like_cat_sf"/>
</dbReference>
<dbReference type="RefSeq" id="WP_031592632.1">
    <property type="nucleotide sequence ID" value="NZ_JNVA01000034.1"/>
</dbReference>
<dbReference type="InterPro" id="IPR002104">
    <property type="entry name" value="Integrase_catalytic"/>
</dbReference>
<dbReference type="Proteomes" id="UP001158961">
    <property type="component" value="Chromosome"/>
</dbReference>
<evidence type="ECO:0000259" key="7">
    <source>
        <dbReference type="PROSITE" id="PS51900"/>
    </source>
</evidence>
<dbReference type="Gene3D" id="1.10.443.10">
    <property type="entry name" value="Intergrase catalytic core"/>
    <property type="match status" value="1"/>
</dbReference>
<feature type="domain" description="Core-binding (CB)" evidence="7">
    <location>
        <begin position="8"/>
        <end position="89"/>
    </location>
</feature>
<dbReference type="InterPro" id="IPR044068">
    <property type="entry name" value="CB"/>
</dbReference>
<evidence type="ECO:0000256" key="3">
    <source>
        <dbReference type="ARBA" id="ARBA00023125"/>
    </source>
</evidence>
<evidence type="ECO:0000259" key="6">
    <source>
        <dbReference type="PROSITE" id="PS51898"/>
    </source>
</evidence>
<proteinExistence type="inferred from homology"/>
<dbReference type="InterPro" id="IPR050090">
    <property type="entry name" value="Tyrosine_recombinase_XerCD"/>
</dbReference>
<dbReference type="SUPFAM" id="SSF56349">
    <property type="entry name" value="DNA breaking-rejoining enzymes"/>
    <property type="match status" value="1"/>
</dbReference>
<dbReference type="InterPro" id="IPR011010">
    <property type="entry name" value="DNA_brk_join_enz"/>
</dbReference>
<name>A0AAN2K7D9_ENTAG</name>
<comment type="similarity">
    <text evidence="1">Belongs to the 'phage' integrase family.</text>
</comment>
<protein>
    <submittedName>
        <fullName evidence="8">Site-specific integrase</fullName>
    </submittedName>
</protein>
<gene>
    <name evidence="8" type="primary">xerD</name>
    <name evidence="8" type="ORF">DAPPPG734_18635</name>
</gene>
<dbReference type="Gene3D" id="1.10.150.130">
    <property type="match status" value="1"/>
</dbReference>
<dbReference type="PANTHER" id="PTHR30349">
    <property type="entry name" value="PHAGE INTEGRASE-RELATED"/>
    <property type="match status" value="1"/>
</dbReference>
<accession>A0AAN2K7D9</accession>
<keyword evidence="4" id="KW-0233">DNA recombination</keyword>
<dbReference type="GO" id="GO:0006310">
    <property type="term" value="P:DNA recombination"/>
    <property type="evidence" value="ECO:0007669"/>
    <property type="project" value="UniProtKB-KW"/>
</dbReference>
<dbReference type="AlphaFoldDB" id="A0AAN2K7D9"/>
<evidence type="ECO:0000313" key="9">
    <source>
        <dbReference type="Proteomes" id="UP001158961"/>
    </source>
</evidence>
<evidence type="ECO:0000256" key="5">
    <source>
        <dbReference type="PROSITE-ProRule" id="PRU01248"/>
    </source>
</evidence>
<dbReference type="InterPro" id="IPR010998">
    <property type="entry name" value="Integrase_recombinase_N"/>
</dbReference>
<reference evidence="8" key="1">
    <citation type="submission" date="2022-05" db="EMBL/GenBank/DDBJ databases">
        <authorList>
            <person name="Pothier F. J."/>
        </authorList>
    </citation>
    <scope>NUCLEOTIDE SEQUENCE</scope>
    <source>
        <strain evidence="8">DAPP-PG734</strain>
    </source>
</reference>
<organism evidence="8 9">
    <name type="scientific">Enterobacter agglomerans</name>
    <name type="common">Erwinia herbicola</name>
    <name type="synonym">Pantoea agglomerans</name>
    <dbReference type="NCBI Taxonomy" id="549"/>
    <lineage>
        <taxon>Bacteria</taxon>
        <taxon>Pseudomonadati</taxon>
        <taxon>Pseudomonadota</taxon>
        <taxon>Gammaproteobacteria</taxon>
        <taxon>Enterobacterales</taxon>
        <taxon>Erwiniaceae</taxon>
        <taxon>Pantoea</taxon>
        <taxon>Pantoea agglomerans group</taxon>
    </lineage>
</organism>
<dbReference type="Pfam" id="PF00589">
    <property type="entry name" value="Phage_integrase"/>
    <property type="match status" value="1"/>
</dbReference>
<sequence length="333" mass="39278">MNEMNADWLWKELLDEYFFCKSLREDTEWSYQKVVRGFRKHIGEARAPYSITSREVLEWRRHVLKKQGLSAHTWNNKVTHMRALYNFAITSQLTDFTKNPFSGVSVKHDKKRKKTLTKNQMTKIWLTMQQFSSEQMFESKCALRPVWYWLAVLDTLRYTGMRQNQLLHIRLKDVCLEDGWIELRTEGSKTYREWRVPVVSHLRSRLEGLLQRARDCGAGNNDALFHYERFVSSPADRASLSEKPSLQPLRSFFRRLSKECGFDISPHRFRHTLATTLMSSPERNLQLVKGLLGHRNVSTTMEYVDISMDIVSKALEKEMALYTDKAEEMFYNG</sequence>